<keyword evidence="3" id="KW-1185">Reference proteome</keyword>
<accession>A0A1E3LRU7</accession>
<dbReference type="Pfam" id="PF00535">
    <property type="entry name" value="Glycos_transf_2"/>
    <property type="match status" value="1"/>
</dbReference>
<protein>
    <submittedName>
        <fullName evidence="2">Glycosyl transferase family 2</fullName>
    </submittedName>
</protein>
<dbReference type="Gene3D" id="3.90.550.10">
    <property type="entry name" value="Spore Coat Polysaccharide Biosynthesis Protein SpsA, Chain A"/>
    <property type="match status" value="1"/>
</dbReference>
<dbReference type="EMBL" id="MDDS01000068">
    <property type="protein sequence ID" value="ODP36481.1"/>
    <property type="molecule type" value="Genomic_DNA"/>
</dbReference>
<name>A0A1E3LRU7_9SPHN</name>
<evidence type="ECO:0000313" key="2">
    <source>
        <dbReference type="EMBL" id="ODP36481.1"/>
    </source>
</evidence>
<feature type="domain" description="Glycosyltransferase 2-like" evidence="1">
    <location>
        <begin position="5"/>
        <end position="149"/>
    </location>
</feature>
<dbReference type="InterPro" id="IPR050834">
    <property type="entry name" value="Glycosyltransf_2"/>
</dbReference>
<organism evidence="2 3">
    <name type="scientific">Sphingomonas turrisvirgatae</name>
    <dbReference type="NCBI Taxonomy" id="1888892"/>
    <lineage>
        <taxon>Bacteria</taxon>
        <taxon>Pseudomonadati</taxon>
        <taxon>Pseudomonadota</taxon>
        <taxon>Alphaproteobacteria</taxon>
        <taxon>Sphingomonadales</taxon>
        <taxon>Sphingomonadaceae</taxon>
        <taxon>Sphingomonas</taxon>
    </lineage>
</organism>
<keyword evidence="2" id="KW-0808">Transferase</keyword>
<proteinExistence type="predicted"/>
<reference evidence="2 3" key="1">
    <citation type="submission" date="2016-08" db="EMBL/GenBank/DDBJ databases">
        <title>Draft genome of the agarase producing Sphingomonas sp. MCT13.</title>
        <authorList>
            <person name="D'Andrea M.M."/>
            <person name="Rossolini G.M."/>
            <person name="Thaller M.C."/>
        </authorList>
    </citation>
    <scope>NUCLEOTIDE SEQUENCE [LARGE SCALE GENOMIC DNA]</scope>
    <source>
        <strain evidence="2 3">MCT13</strain>
    </source>
</reference>
<dbReference type="Proteomes" id="UP000094487">
    <property type="component" value="Unassembled WGS sequence"/>
</dbReference>
<evidence type="ECO:0000259" key="1">
    <source>
        <dbReference type="Pfam" id="PF00535"/>
    </source>
</evidence>
<dbReference type="OrthoDB" id="114108at2"/>
<dbReference type="PANTHER" id="PTHR43685:SF2">
    <property type="entry name" value="GLYCOSYLTRANSFERASE 2-LIKE DOMAIN-CONTAINING PROTEIN"/>
    <property type="match status" value="1"/>
</dbReference>
<dbReference type="GO" id="GO:0016740">
    <property type="term" value="F:transferase activity"/>
    <property type="evidence" value="ECO:0007669"/>
    <property type="project" value="UniProtKB-KW"/>
</dbReference>
<sequence>MPRISVIVPHYDDLKRLDRCLAALTAQSMPASDFEIVVADNMSPIGREAVERVIAGRARLVLAADKGAGPARNAGVAASSGALLAFTDADCVPERDWLAEGIQALDDCDFAGGRMVVIAEHDGPRSGAEAFETVFAFDNESYVRDKGFTVTANLFCSRAVFDRVGPFQVGVSEDYDWCLRARAAGFRIGYAERAVAGHPPRADWAALRKKWQRLNAEMFELALQKRGGRLKWLAHTLALPLSVAAHAPCVLRSPALADRGERARGLATLARLRFWRFTDGLSLAAGIRR</sequence>
<evidence type="ECO:0000313" key="3">
    <source>
        <dbReference type="Proteomes" id="UP000094487"/>
    </source>
</evidence>
<dbReference type="AlphaFoldDB" id="A0A1E3LRU7"/>
<dbReference type="SUPFAM" id="SSF53448">
    <property type="entry name" value="Nucleotide-diphospho-sugar transferases"/>
    <property type="match status" value="1"/>
</dbReference>
<dbReference type="InterPro" id="IPR029044">
    <property type="entry name" value="Nucleotide-diphossugar_trans"/>
</dbReference>
<dbReference type="RefSeq" id="WP_069321747.1">
    <property type="nucleotide sequence ID" value="NZ_MDDS01000068.1"/>
</dbReference>
<dbReference type="PANTHER" id="PTHR43685">
    <property type="entry name" value="GLYCOSYLTRANSFERASE"/>
    <property type="match status" value="1"/>
</dbReference>
<dbReference type="STRING" id="1888892.BFL28_05695"/>
<comment type="caution">
    <text evidence="2">The sequence shown here is derived from an EMBL/GenBank/DDBJ whole genome shotgun (WGS) entry which is preliminary data.</text>
</comment>
<gene>
    <name evidence="2" type="ORF">BFL28_05695</name>
</gene>
<dbReference type="InterPro" id="IPR001173">
    <property type="entry name" value="Glyco_trans_2-like"/>
</dbReference>